<evidence type="ECO:0000313" key="2">
    <source>
        <dbReference type="Proteomes" id="UP000828048"/>
    </source>
</evidence>
<sequence length="232" mass="26201">MLMEEDDLSNKPWMLLESLAFQATEKSFDDVLGSRGEEDEIRGRSRQIDHEKRKPIIERIEVVGQSNKQLSSSAEESNNQLLMYDKVLPCPHFNARTPHYVSSMIVMPPQIGPTGNCSRIKKNQEKCPPEAEGGAVGKMATKRMWCVWLALGQHYIAAFTTNKRSALDIVRGYDQHFSVRPGGPPKFCLRGIDFPGPGFCPAEKAEEAGRRLAMYYCKRFCVPFEFIAIAKN</sequence>
<comment type="caution">
    <text evidence="1">The sequence shown here is derived from an EMBL/GenBank/DDBJ whole genome shotgun (WGS) entry which is preliminary data.</text>
</comment>
<dbReference type="Proteomes" id="UP000828048">
    <property type="component" value="Chromosome 6"/>
</dbReference>
<keyword evidence="2" id="KW-1185">Reference proteome</keyword>
<dbReference type="EMBL" id="CM037156">
    <property type="protein sequence ID" value="KAH7838197.1"/>
    <property type="molecule type" value="Genomic_DNA"/>
</dbReference>
<organism evidence="1 2">
    <name type="scientific">Vaccinium darrowii</name>
    <dbReference type="NCBI Taxonomy" id="229202"/>
    <lineage>
        <taxon>Eukaryota</taxon>
        <taxon>Viridiplantae</taxon>
        <taxon>Streptophyta</taxon>
        <taxon>Embryophyta</taxon>
        <taxon>Tracheophyta</taxon>
        <taxon>Spermatophyta</taxon>
        <taxon>Magnoliopsida</taxon>
        <taxon>eudicotyledons</taxon>
        <taxon>Gunneridae</taxon>
        <taxon>Pentapetalae</taxon>
        <taxon>asterids</taxon>
        <taxon>Ericales</taxon>
        <taxon>Ericaceae</taxon>
        <taxon>Vaccinioideae</taxon>
        <taxon>Vaccinieae</taxon>
        <taxon>Vaccinium</taxon>
    </lineage>
</organism>
<name>A0ACB7XBN2_9ERIC</name>
<accession>A0ACB7XBN2</accession>
<reference evidence="1 2" key="1">
    <citation type="journal article" date="2021" name="Hortic Res">
        <title>High-quality reference genome and annotation aids understanding of berry development for evergreen blueberry (Vaccinium darrowii).</title>
        <authorList>
            <person name="Yu J."/>
            <person name="Hulse-Kemp A.M."/>
            <person name="Babiker E."/>
            <person name="Staton M."/>
        </authorList>
    </citation>
    <scope>NUCLEOTIDE SEQUENCE [LARGE SCALE GENOMIC DNA]</scope>
    <source>
        <strain evidence="2">cv. NJ 8807/NJ 8810</strain>
        <tissue evidence="1">Young leaf</tissue>
    </source>
</reference>
<protein>
    <submittedName>
        <fullName evidence="1">Uncharacterized protein</fullName>
    </submittedName>
</protein>
<proteinExistence type="predicted"/>
<gene>
    <name evidence="1" type="ORF">Vadar_023179</name>
</gene>
<evidence type="ECO:0000313" key="1">
    <source>
        <dbReference type="EMBL" id="KAH7838197.1"/>
    </source>
</evidence>